<dbReference type="EMBL" id="KV428004">
    <property type="protein sequence ID" value="KZT44604.1"/>
    <property type="molecule type" value="Genomic_DNA"/>
</dbReference>
<evidence type="ECO:0000313" key="1">
    <source>
        <dbReference type="EMBL" id="KZT44604.1"/>
    </source>
</evidence>
<accession>A0A166JCY0</accession>
<evidence type="ECO:0000313" key="2">
    <source>
        <dbReference type="Proteomes" id="UP000076798"/>
    </source>
</evidence>
<proteinExistence type="predicted"/>
<dbReference type="AlphaFoldDB" id="A0A166JCY0"/>
<name>A0A166JCY0_9AGAM</name>
<sequence>MKPGRFGVASMSPNVTSWNNVREKAAIPLQNKLISAVIGFISQILLSLGKPYALLVFGLLSEDTESRSRQSWLNWTRRMSLPCTGRRKTELQTETSINIMRHKAWDALGAARFNDRQLIILRGSRNSSKLWGTFAGDGDVDQSVRGSYSKGRRLCQILGACEG</sequence>
<protein>
    <submittedName>
        <fullName evidence="1">Uncharacterized protein</fullName>
    </submittedName>
</protein>
<dbReference type="Proteomes" id="UP000076798">
    <property type="component" value="Unassembled WGS sequence"/>
</dbReference>
<keyword evidence="2" id="KW-1185">Reference proteome</keyword>
<organism evidence="1 2">
    <name type="scientific">Sistotremastrum suecicum HHB10207 ss-3</name>
    <dbReference type="NCBI Taxonomy" id="1314776"/>
    <lineage>
        <taxon>Eukaryota</taxon>
        <taxon>Fungi</taxon>
        <taxon>Dikarya</taxon>
        <taxon>Basidiomycota</taxon>
        <taxon>Agaricomycotina</taxon>
        <taxon>Agaricomycetes</taxon>
        <taxon>Sistotremastrales</taxon>
        <taxon>Sistotremastraceae</taxon>
        <taxon>Sistotremastrum</taxon>
    </lineage>
</organism>
<gene>
    <name evidence="1" type="ORF">SISSUDRAFT_33270</name>
</gene>
<reference evidence="1 2" key="1">
    <citation type="journal article" date="2016" name="Mol. Biol. Evol.">
        <title>Comparative Genomics of Early-Diverging Mushroom-Forming Fungi Provides Insights into the Origins of Lignocellulose Decay Capabilities.</title>
        <authorList>
            <person name="Nagy L.G."/>
            <person name="Riley R."/>
            <person name="Tritt A."/>
            <person name="Adam C."/>
            <person name="Daum C."/>
            <person name="Floudas D."/>
            <person name="Sun H."/>
            <person name="Yadav J.S."/>
            <person name="Pangilinan J."/>
            <person name="Larsson K.H."/>
            <person name="Matsuura K."/>
            <person name="Barry K."/>
            <person name="Labutti K."/>
            <person name="Kuo R."/>
            <person name="Ohm R.A."/>
            <person name="Bhattacharya S.S."/>
            <person name="Shirouzu T."/>
            <person name="Yoshinaga Y."/>
            <person name="Martin F.M."/>
            <person name="Grigoriev I.V."/>
            <person name="Hibbett D.S."/>
        </authorList>
    </citation>
    <scope>NUCLEOTIDE SEQUENCE [LARGE SCALE GENOMIC DNA]</scope>
    <source>
        <strain evidence="1 2">HHB10207 ss-3</strain>
    </source>
</reference>